<evidence type="ECO:0000256" key="3">
    <source>
        <dbReference type="ARBA" id="ARBA00022517"/>
    </source>
</evidence>
<organism evidence="6 7">
    <name type="scientific">Papaver atlanticum</name>
    <dbReference type="NCBI Taxonomy" id="357466"/>
    <lineage>
        <taxon>Eukaryota</taxon>
        <taxon>Viridiplantae</taxon>
        <taxon>Streptophyta</taxon>
        <taxon>Embryophyta</taxon>
        <taxon>Tracheophyta</taxon>
        <taxon>Spermatophyta</taxon>
        <taxon>Magnoliopsida</taxon>
        <taxon>Ranunculales</taxon>
        <taxon>Papaveraceae</taxon>
        <taxon>Papaveroideae</taxon>
        <taxon>Papaver</taxon>
    </lineage>
</organism>
<comment type="function">
    <text evidence="5">Involved in ribosomal large subunit assembly.</text>
</comment>
<evidence type="ECO:0000256" key="4">
    <source>
        <dbReference type="ARBA" id="ARBA00023242"/>
    </source>
</evidence>
<dbReference type="EMBL" id="JAJJMB010012081">
    <property type="protein sequence ID" value="KAI3891126.1"/>
    <property type="molecule type" value="Genomic_DNA"/>
</dbReference>
<keyword evidence="4 5" id="KW-0539">Nucleus</keyword>
<protein>
    <recommendedName>
        <fullName evidence="5">Ribosome biogenesis regulatory protein</fullName>
    </recommendedName>
</protein>
<keyword evidence="7" id="KW-1185">Reference proteome</keyword>
<dbReference type="InterPro" id="IPR007023">
    <property type="entry name" value="Ribosom_reg"/>
</dbReference>
<dbReference type="GO" id="GO:0042254">
    <property type="term" value="P:ribosome biogenesis"/>
    <property type="evidence" value="ECO:0007669"/>
    <property type="project" value="UniProtKB-KW"/>
</dbReference>
<dbReference type="Proteomes" id="UP001202328">
    <property type="component" value="Unassembled WGS sequence"/>
</dbReference>
<dbReference type="AlphaFoldDB" id="A0AAD4SCJ7"/>
<gene>
    <name evidence="6" type="ORF">MKW98_007431</name>
</gene>
<proteinExistence type="inferred from homology"/>
<dbReference type="GO" id="GO:0005634">
    <property type="term" value="C:nucleus"/>
    <property type="evidence" value="ECO:0007669"/>
    <property type="project" value="UniProtKB-SubCell"/>
</dbReference>
<evidence type="ECO:0000256" key="5">
    <source>
        <dbReference type="RuleBase" id="RU364132"/>
    </source>
</evidence>
<keyword evidence="3 5" id="KW-0690">Ribosome biogenesis</keyword>
<evidence type="ECO:0000256" key="1">
    <source>
        <dbReference type="ARBA" id="ARBA00004123"/>
    </source>
</evidence>
<evidence type="ECO:0000313" key="7">
    <source>
        <dbReference type="Proteomes" id="UP001202328"/>
    </source>
</evidence>
<comment type="similarity">
    <text evidence="2 5">Belongs to the RRS1 family.</text>
</comment>
<comment type="subcellular location">
    <subcellularLocation>
        <location evidence="1 5">Nucleus</location>
    </subcellularLocation>
</comment>
<evidence type="ECO:0000313" key="6">
    <source>
        <dbReference type="EMBL" id="KAI3891126.1"/>
    </source>
</evidence>
<accession>A0AAD4SCJ7</accession>
<sequence length="123" mass="13875">MIFQSMDSELPTAGILRNSTITSPAPTIRLPREKPLTVCRPPTAWETFAKSLKQKSQERQAAKVGALPSFSPLLKKGYPIRVVRGKFEVNHGLIGRFSEDRWFSTSLLTAWHFQDNGMCLLPF</sequence>
<name>A0AAD4SCJ7_9MAGN</name>
<evidence type="ECO:0000256" key="2">
    <source>
        <dbReference type="ARBA" id="ARBA00010077"/>
    </source>
</evidence>
<reference evidence="6" key="1">
    <citation type="submission" date="2022-04" db="EMBL/GenBank/DDBJ databases">
        <title>A functionally conserved STORR gene fusion in Papaver species that diverged 16.8 million years ago.</title>
        <authorList>
            <person name="Catania T."/>
        </authorList>
    </citation>
    <scope>NUCLEOTIDE SEQUENCE</scope>
    <source>
        <strain evidence="6">S-188037</strain>
    </source>
</reference>
<comment type="caution">
    <text evidence="6">The sequence shown here is derived from an EMBL/GenBank/DDBJ whole genome shotgun (WGS) entry which is preliminary data.</text>
</comment>
<dbReference type="Pfam" id="PF04939">
    <property type="entry name" value="RRS1"/>
    <property type="match status" value="1"/>
</dbReference>